<keyword evidence="3" id="KW-1185">Reference proteome</keyword>
<name>A0A511AWL9_9LACT</name>
<organism evidence="2 3">
    <name type="scientific">Alkalibacterium kapii</name>
    <dbReference type="NCBI Taxonomy" id="426704"/>
    <lineage>
        <taxon>Bacteria</taxon>
        <taxon>Bacillati</taxon>
        <taxon>Bacillota</taxon>
        <taxon>Bacilli</taxon>
        <taxon>Lactobacillales</taxon>
        <taxon>Carnobacteriaceae</taxon>
        <taxon>Alkalibacterium</taxon>
    </lineage>
</organism>
<feature type="domain" description="NERD" evidence="1">
    <location>
        <begin position="38"/>
        <end position="149"/>
    </location>
</feature>
<sequence>MDLLKAREKPEMLTALELLDKRMTLSYSEKQYMATLSKGFDGEVLFDSFMEKHVFANAIVINDVSLVLGSTSFQIDSIMLTSDTLYLYEVKNYQGNFTNRNTHFLTTASQEIENPLNQLNRTTMLLSKLLRKWHVTLPIKSFVVFIHPTFILYEAKITDPFIFPSQLKHHFDTVNHQSGALTDKVYSLAQKLIKETKKELPYQRQLPCYSFEILKKGLLCSLCGSMNLTITTKKGECRACGQSTPIKELLLSQVKAFRSLFPEVHITSNMMYEWCGKRLTKRRIAVLLNEAFEKTSYGKSTHYL</sequence>
<accession>A0A511AWL9</accession>
<comment type="caution">
    <text evidence="2">The sequence shown here is derived from an EMBL/GenBank/DDBJ whole genome shotgun (WGS) entry which is preliminary data.</text>
</comment>
<gene>
    <name evidence="2" type="ORF">AKA01nite_16640</name>
</gene>
<evidence type="ECO:0000313" key="2">
    <source>
        <dbReference type="EMBL" id="GEK92042.1"/>
    </source>
</evidence>
<reference evidence="2 3" key="1">
    <citation type="submission" date="2019-07" db="EMBL/GenBank/DDBJ databases">
        <title>Whole genome shotgun sequence of Alkalibacterium kapii NBRC 103247.</title>
        <authorList>
            <person name="Hosoyama A."/>
            <person name="Uohara A."/>
            <person name="Ohji S."/>
            <person name="Ichikawa N."/>
        </authorList>
    </citation>
    <scope>NUCLEOTIDE SEQUENCE [LARGE SCALE GENOMIC DNA]</scope>
    <source>
        <strain evidence="2 3">NBRC 103247</strain>
    </source>
</reference>
<protein>
    <recommendedName>
        <fullName evidence="1">NERD domain-containing protein</fullName>
    </recommendedName>
</protein>
<dbReference type="OrthoDB" id="2136191at2"/>
<evidence type="ECO:0000313" key="3">
    <source>
        <dbReference type="Proteomes" id="UP000321662"/>
    </source>
</evidence>
<dbReference type="AlphaFoldDB" id="A0A511AWL9"/>
<dbReference type="EMBL" id="BJUY01000027">
    <property type="protein sequence ID" value="GEK92042.1"/>
    <property type="molecule type" value="Genomic_DNA"/>
</dbReference>
<dbReference type="PROSITE" id="PS50965">
    <property type="entry name" value="NERD"/>
    <property type="match status" value="1"/>
</dbReference>
<proteinExistence type="predicted"/>
<dbReference type="InterPro" id="IPR011528">
    <property type="entry name" value="NERD"/>
</dbReference>
<evidence type="ECO:0000259" key="1">
    <source>
        <dbReference type="PROSITE" id="PS50965"/>
    </source>
</evidence>
<dbReference type="Proteomes" id="UP000321662">
    <property type="component" value="Unassembled WGS sequence"/>
</dbReference>
<dbReference type="Pfam" id="PF08378">
    <property type="entry name" value="NERD"/>
    <property type="match status" value="1"/>
</dbReference>
<dbReference type="RefSeq" id="WP_146924844.1">
    <property type="nucleotide sequence ID" value="NZ_BJUY01000027.1"/>
</dbReference>